<evidence type="ECO:0000313" key="3">
    <source>
        <dbReference type="Proteomes" id="UP000254263"/>
    </source>
</evidence>
<protein>
    <submittedName>
        <fullName evidence="2">Uncharacterized protein</fullName>
    </submittedName>
</protein>
<accession>A0A379DG14</accession>
<evidence type="ECO:0000313" key="2">
    <source>
        <dbReference type="EMBL" id="SUB77338.1"/>
    </source>
</evidence>
<gene>
    <name evidence="2" type="ORF">NCTC13100_00459</name>
</gene>
<proteinExistence type="predicted"/>
<keyword evidence="1" id="KW-0812">Transmembrane</keyword>
<feature type="transmembrane region" description="Helical" evidence="1">
    <location>
        <begin position="21"/>
        <end position="40"/>
    </location>
</feature>
<keyword evidence="1" id="KW-1133">Transmembrane helix</keyword>
<sequence length="54" mass="6383">MFHISDWKQGSCRKRLKKKAGNVLTVLFLFALFAFLKSWYSSLSFPQEIDRDVE</sequence>
<organism evidence="2 3">
    <name type="scientific">Porphyromonas macacae</name>
    <dbReference type="NCBI Taxonomy" id="28115"/>
    <lineage>
        <taxon>Bacteria</taxon>
        <taxon>Pseudomonadati</taxon>
        <taxon>Bacteroidota</taxon>
        <taxon>Bacteroidia</taxon>
        <taxon>Bacteroidales</taxon>
        <taxon>Porphyromonadaceae</taxon>
        <taxon>Porphyromonas</taxon>
    </lineage>
</organism>
<name>A0A379DG14_9PORP</name>
<evidence type="ECO:0000256" key="1">
    <source>
        <dbReference type="SAM" id="Phobius"/>
    </source>
</evidence>
<dbReference type="Proteomes" id="UP000254263">
    <property type="component" value="Unassembled WGS sequence"/>
</dbReference>
<keyword evidence="1" id="KW-0472">Membrane</keyword>
<dbReference type="AlphaFoldDB" id="A0A379DG14"/>
<dbReference type="EMBL" id="UGTI01000001">
    <property type="protein sequence ID" value="SUB77338.1"/>
    <property type="molecule type" value="Genomic_DNA"/>
</dbReference>
<reference evidence="2 3" key="1">
    <citation type="submission" date="2018-06" db="EMBL/GenBank/DDBJ databases">
        <authorList>
            <consortium name="Pathogen Informatics"/>
            <person name="Doyle S."/>
        </authorList>
    </citation>
    <scope>NUCLEOTIDE SEQUENCE [LARGE SCALE GENOMIC DNA]</scope>
    <source>
        <strain evidence="2 3">NCTC13100</strain>
    </source>
</reference>